<dbReference type="AlphaFoldDB" id="A0A016TXE3"/>
<feature type="signal peptide" evidence="2">
    <location>
        <begin position="1"/>
        <end position="24"/>
    </location>
</feature>
<comment type="caution">
    <text evidence="3">The sequence shown here is derived from an EMBL/GenBank/DDBJ whole genome shotgun (WGS) entry which is preliminary data.</text>
</comment>
<keyword evidence="2" id="KW-0732">Signal</keyword>
<name>A0A016TXE3_9BILA</name>
<accession>A0A016TXE3</accession>
<gene>
    <name evidence="3" type="primary">Acey_s0070.g435</name>
    <name evidence="3" type="ORF">Y032_0070g435</name>
</gene>
<evidence type="ECO:0008006" key="5">
    <source>
        <dbReference type="Google" id="ProtNLM"/>
    </source>
</evidence>
<dbReference type="EMBL" id="JARK01001406">
    <property type="protein sequence ID" value="EYC07441.1"/>
    <property type="molecule type" value="Genomic_DNA"/>
</dbReference>
<proteinExistence type="predicted"/>
<evidence type="ECO:0000313" key="3">
    <source>
        <dbReference type="EMBL" id="EYC07441.1"/>
    </source>
</evidence>
<protein>
    <recommendedName>
        <fullName evidence="5">Secreted protein</fullName>
    </recommendedName>
</protein>
<reference evidence="4" key="1">
    <citation type="journal article" date="2015" name="Nat. Genet.">
        <title>The genome and transcriptome of the zoonotic hookworm Ancylostoma ceylanicum identify infection-specific gene families.</title>
        <authorList>
            <person name="Schwarz E.M."/>
            <person name="Hu Y."/>
            <person name="Antoshechkin I."/>
            <person name="Miller M.M."/>
            <person name="Sternberg P.W."/>
            <person name="Aroian R.V."/>
        </authorList>
    </citation>
    <scope>NUCLEOTIDE SEQUENCE</scope>
    <source>
        <strain evidence="4">HY135</strain>
    </source>
</reference>
<organism evidence="3 4">
    <name type="scientific">Ancylostoma ceylanicum</name>
    <dbReference type="NCBI Taxonomy" id="53326"/>
    <lineage>
        <taxon>Eukaryota</taxon>
        <taxon>Metazoa</taxon>
        <taxon>Ecdysozoa</taxon>
        <taxon>Nematoda</taxon>
        <taxon>Chromadorea</taxon>
        <taxon>Rhabditida</taxon>
        <taxon>Rhabditina</taxon>
        <taxon>Rhabditomorpha</taxon>
        <taxon>Strongyloidea</taxon>
        <taxon>Ancylostomatidae</taxon>
        <taxon>Ancylostomatinae</taxon>
        <taxon>Ancylostoma</taxon>
    </lineage>
</organism>
<dbReference type="Proteomes" id="UP000024635">
    <property type="component" value="Unassembled WGS sequence"/>
</dbReference>
<feature type="chain" id="PRO_5001487627" description="Secreted protein" evidence="2">
    <location>
        <begin position="25"/>
        <end position="119"/>
    </location>
</feature>
<evidence type="ECO:0000313" key="4">
    <source>
        <dbReference type="Proteomes" id="UP000024635"/>
    </source>
</evidence>
<keyword evidence="4" id="KW-1185">Reference proteome</keyword>
<feature type="region of interest" description="Disordered" evidence="1">
    <location>
        <begin position="25"/>
        <end position="54"/>
    </location>
</feature>
<sequence>MNAFGEITRGYLLFIIAGLCTTAAERRSSRRRSPVTLAEHNGAGGEGHMGPRMHDVMTQAHDVGGRPAARPPNVDPAPSFASIQQRAVQLPYNSRLNARAAAAGAGSRAPACFAGGVSG</sequence>
<evidence type="ECO:0000256" key="2">
    <source>
        <dbReference type="SAM" id="SignalP"/>
    </source>
</evidence>
<evidence type="ECO:0000256" key="1">
    <source>
        <dbReference type="SAM" id="MobiDB-lite"/>
    </source>
</evidence>